<comment type="caution">
    <text evidence="3">The sequence shown here is derived from an EMBL/GenBank/DDBJ whole genome shotgun (WGS) entry which is preliminary data.</text>
</comment>
<evidence type="ECO:0000313" key="3">
    <source>
        <dbReference type="EMBL" id="KAJ4865456.1"/>
    </source>
</evidence>
<keyword evidence="1" id="KW-0539">Nucleus</keyword>
<dbReference type="EMBL" id="JAOPEN010000001">
    <property type="protein sequence ID" value="KAJ4865456.1"/>
    <property type="molecule type" value="Genomic_DNA"/>
</dbReference>
<dbReference type="CDD" id="cd00067">
    <property type="entry name" value="GAL4"/>
    <property type="match status" value="1"/>
</dbReference>
<dbReference type="GO" id="GO:0000981">
    <property type="term" value="F:DNA-binding transcription factor activity, RNA polymerase II-specific"/>
    <property type="evidence" value="ECO:0007669"/>
    <property type="project" value="InterPro"/>
</dbReference>
<gene>
    <name evidence="3" type="ORF">T069G_01986</name>
</gene>
<dbReference type="PROSITE" id="PS50048">
    <property type="entry name" value="ZN2_CY6_FUNGAL_2"/>
    <property type="match status" value="1"/>
</dbReference>
<dbReference type="InterPro" id="IPR021858">
    <property type="entry name" value="Fun_TF"/>
</dbReference>
<proteinExistence type="predicted"/>
<dbReference type="Pfam" id="PF00172">
    <property type="entry name" value="Zn_clus"/>
    <property type="match status" value="1"/>
</dbReference>
<dbReference type="Gene3D" id="4.10.240.10">
    <property type="entry name" value="Zn(2)-C6 fungal-type DNA-binding domain"/>
    <property type="match status" value="1"/>
</dbReference>
<dbReference type="InterPro" id="IPR036864">
    <property type="entry name" value="Zn2-C6_fun-type_DNA-bd_sf"/>
</dbReference>
<dbReference type="InterPro" id="IPR053178">
    <property type="entry name" value="Osmoadaptation_assoc"/>
</dbReference>
<dbReference type="InterPro" id="IPR001138">
    <property type="entry name" value="Zn2Cys6_DnaBD"/>
</dbReference>
<sequence length="491" mass="53948">MVNVAGRSRGCATCRKRRVKCDETLPACLRCLNMGLKCPGALTDTFFVHAVPSASLRDSSDALTIIKVKHEPSPQISAVNLHLSQLPRSQPSPAGAFDQLFVSHFIDGFFGSVRPPLPIPGGSSRIWLHELPDFLASPSPSPVQSSIRAASMLSYGTAVGDASIKTEACRWYMRALQSLRLLLGSSSPETSVCAAVMLTHFETLAGTSPRAWLKHIKGAASLLEAQGPERCQSGFLHQIFSHLRLQTFVASMAENELHPFASPEWMTIPFKVHPKLIFDKLVDILFAVERCLSVASRLITSTADKAHQLKHKLDILIQDTRLQIHQWRLEGLLYAFGQEQQEQERPNPILDADLDASDPSHFMLPYTDIPSAALITLYDTANIIVLRLLCLVSPTASSYISRIQHHTQSILFAHAMTSAAPSAVPGRSSIMIVQQLKTVALWSPSSRQRVVAVEILEGQTSQNKGFADISSPSHEYFADVAAHILDHYPVE</sequence>
<organism evidence="3 4">
    <name type="scientific">Trichoderma breve</name>
    <dbReference type="NCBI Taxonomy" id="2034170"/>
    <lineage>
        <taxon>Eukaryota</taxon>
        <taxon>Fungi</taxon>
        <taxon>Dikarya</taxon>
        <taxon>Ascomycota</taxon>
        <taxon>Pezizomycotina</taxon>
        <taxon>Sordariomycetes</taxon>
        <taxon>Hypocreomycetidae</taxon>
        <taxon>Hypocreales</taxon>
        <taxon>Hypocreaceae</taxon>
        <taxon>Trichoderma</taxon>
    </lineage>
</organism>
<dbReference type="PROSITE" id="PS00463">
    <property type="entry name" value="ZN2_CY6_FUNGAL_1"/>
    <property type="match status" value="1"/>
</dbReference>
<reference evidence="3" key="1">
    <citation type="submission" date="2022-09" db="EMBL/GenBank/DDBJ databases">
        <title>Chromosome-level assembly of Trichoderma breve T069, a fungus used in development of biopesticide product.</title>
        <authorList>
            <person name="Lin R."/>
            <person name="Liu T."/>
        </authorList>
    </citation>
    <scope>NUCLEOTIDE SEQUENCE</scope>
    <source>
        <strain evidence="3">T069</strain>
    </source>
</reference>
<keyword evidence="4" id="KW-1185">Reference proteome</keyword>
<evidence type="ECO:0000256" key="1">
    <source>
        <dbReference type="ARBA" id="ARBA00023242"/>
    </source>
</evidence>
<dbReference type="SUPFAM" id="SSF57701">
    <property type="entry name" value="Zn2/Cys6 DNA-binding domain"/>
    <property type="match status" value="1"/>
</dbReference>
<dbReference type="PANTHER" id="PTHR38111:SF11">
    <property type="entry name" value="TRANSCRIPTION FACTOR DOMAIN-CONTAINING PROTEIN-RELATED"/>
    <property type="match status" value="1"/>
</dbReference>
<dbReference type="PANTHER" id="PTHR38111">
    <property type="entry name" value="ZN(2)-C6 FUNGAL-TYPE DOMAIN-CONTAINING PROTEIN-RELATED"/>
    <property type="match status" value="1"/>
</dbReference>
<dbReference type="GO" id="GO:0008270">
    <property type="term" value="F:zinc ion binding"/>
    <property type="evidence" value="ECO:0007669"/>
    <property type="project" value="InterPro"/>
</dbReference>
<name>A0A9W9JSN3_9HYPO</name>
<feature type="domain" description="Zn(2)-C6 fungal-type" evidence="2">
    <location>
        <begin position="10"/>
        <end position="38"/>
    </location>
</feature>
<protein>
    <submittedName>
        <fullName evidence="3">Fungal zn(2)-Cys(6) binuclear cluster domain-containing protein</fullName>
    </submittedName>
</protein>
<evidence type="ECO:0000259" key="2">
    <source>
        <dbReference type="PROSITE" id="PS50048"/>
    </source>
</evidence>
<accession>A0A9W9JSN3</accession>
<evidence type="ECO:0000313" key="4">
    <source>
        <dbReference type="Proteomes" id="UP001140511"/>
    </source>
</evidence>
<dbReference type="SMART" id="SM00066">
    <property type="entry name" value="GAL4"/>
    <property type="match status" value="1"/>
</dbReference>
<dbReference type="AlphaFoldDB" id="A0A9W9JSN3"/>
<dbReference type="GeneID" id="80863884"/>
<dbReference type="Pfam" id="PF11951">
    <property type="entry name" value="Fungal_trans_2"/>
    <property type="match status" value="1"/>
</dbReference>
<dbReference type="Proteomes" id="UP001140511">
    <property type="component" value="Unassembled WGS sequence"/>
</dbReference>
<dbReference type="RefSeq" id="XP_056034512.1">
    <property type="nucleotide sequence ID" value="XM_056169196.1"/>
</dbReference>